<keyword evidence="3" id="KW-1185">Reference proteome</keyword>
<feature type="region of interest" description="Disordered" evidence="1">
    <location>
        <begin position="1"/>
        <end position="38"/>
    </location>
</feature>
<feature type="region of interest" description="Disordered" evidence="1">
    <location>
        <begin position="637"/>
        <end position="674"/>
    </location>
</feature>
<dbReference type="AlphaFoldDB" id="A0AAW0D8E4"/>
<dbReference type="EMBL" id="JAYKXP010000018">
    <property type="protein sequence ID" value="KAK7047939.1"/>
    <property type="molecule type" value="Genomic_DNA"/>
</dbReference>
<feature type="compositionally biased region" description="Polar residues" evidence="1">
    <location>
        <begin position="640"/>
        <end position="654"/>
    </location>
</feature>
<feature type="compositionally biased region" description="Polar residues" evidence="1">
    <location>
        <begin position="26"/>
        <end position="38"/>
    </location>
</feature>
<protein>
    <submittedName>
        <fullName evidence="2">Uncharacterized protein</fullName>
    </submittedName>
</protein>
<sequence length="814" mass="87445">MSTTETSPTQEILARSDSCKGPQAEESPSSSADQRVENTALTVADEDAQLGTSDSQVSVNEASKCIEVPSVEATVESSGALCEMAVPSLGHVHSYYEEPESDDSDSAEDDDDGTDSTELANRIRSLTETLASRSRPMLDSSTPPQIPERVLRDSITGQPVPFPDAAFLTDKDMIDKLKNTLVMNGHDGPHGKQMLSKSVWDVLDSFKAPSAHKWCAGLPDDYASSTGPLNTLPTSSEPHIIADDSSVMMYFPLVPDESSQVELAQSNIVPMTTPHADKEKPKMKKLLKRYRMYETFKKDEGEVERGKTLTWKFWSLKKRLTSPSAEVITSPAPTTPNPEVKERVWVPSSTNMSVQALWWGYRIFLPPPVLDVLSHEEIEATKRVSMISSSLSWMFANLPVAMFPPPMQPALMMLQKLVPYLSYIGTFISWSWDTVKSFDTGRGVILSATWLLPVALIPGTWEAYDYPQTADNTEDPKLEFAARLPLPPSSVSLASPSASSLLKPNDSRLSSTSQSHLSLPPSSTSLASPSARMSDISTLSSCSIISSTSLAPSTNEANLSSMPSSASLALSPPASQLSVDTSVSTKGPQQSVSSSSLAAQPSSSSHSISIKTSTYASPVSQGSSVSSPAPSSIFPLPSPYSASKIQSTSAQPGTPSRPITGLPQSPSSPMSPNTLDAAARAVAALDMLNGVQANVGGGEERQVEKDEVVKAEEAEEKEEEKDGHKEKKDEKVENVTEQPDATKITEVDTQGGMVKSDSVLSDRTNRVEFVVEKDDGGAASVPMPKEQGTKQDKKEKRKSRGLVGGLWRLLTGSG</sequence>
<name>A0AAW0D8E4_9AGAR</name>
<feature type="region of interest" description="Disordered" evidence="1">
    <location>
        <begin position="95"/>
        <end position="118"/>
    </location>
</feature>
<proteinExistence type="predicted"/>
<reference evidence="2 3" key="1">
    <citation type="submission" date="2024-01" db="EMBL/GenBank/DDBJ databases">
        <title>A draft genome for a cacao thread blight-causing isolate of Paramarasmius palmivorus.</title>
        <authorList>
            <person name="Baruah I.K."/>
            <person name="Bukari Y."/>
            <person name="Amoako-Attah I."/>
            <person name="Meinhardt L.W."/>
            <person name="Bailey B.A."/>
            <person name="Cohen S.P."/>
        </authorList>
    </citation>
    <scope>NUCLEOTIDE SEQUENCE [LARGE SCALE GENOMIC DNA]</scope>
    <source>
        <strain evidence="2 3">GH-12</strain>
    </source>
</reference>
<feature type="compositionally biased region" description="Basic and acidic residues" evidence="1">
    <location>
        <begin position="698"/>
        <end position="712"/>
    </location>
</feature>
<feature type="compositionally biased region" description="Polar residues" evidence="1">
    <location>
        <begin position="1"/>
        <end position="10"/>
    </location>
</feature>
<feature type="compositionally biased region" description="Basic and acidic residues" evidence="1">
    <location>
        <begin position="720"/>
        <end position="734"/>
    </location>
</feature>
<evidence type="ECO:0000256" key="1">
    <source>
        <dbReference type="SAM" id="MobiDB-lite"/>
    </source>
</evidence>
<gene>
    <name evidence="2" type="ORF">VNI00_006267</name>
</gene>
<dbReference type="Proteomes" id="UP001383192">
    <property type="component" value="Unassembled WGS sequence"/>
</dbReference>
<feature type="region of interest" description="Disordered" evidence="1">
    <location>
        <begin position="693"/>
        <end position="760"/>
    </location>
</feature>
<feature type="compositionally biased region" description="Polar residues" evidence="1">
    <location>
        <begin position="662"/>
        <end position="674"/>
    </location>
</feature>
<feature type="region of interest" description="Disordered" evidence="1">
    <location>
        <begin position="553"/>
        <end position="605"/>
    </location>
</feature>
<feature type="region of interest" description="Disordered" evidence="1">
    <location>
        <begin position="495"/>
        <end position="530"/>
    </location>
</feature>
<feature type="compositionally biased region" description="Acidic residues" evidence="1">
    <location>
        <begin position="97"/>
        <end position="115"/>
    </location>
</feature>
<evidence type="ECO:0000313" key="3">
    <source>
        <dbReference type="Proteomes" id="UP001383192"/>
    </source>
</evidence>
<organism evidence="2 3">
    <name type="scientific">Paramarasmius palmivorus</name>
    <dbReference type="NCBI Taxonomy" id="297713"/>
    <lineage>
        <taxon>Eukaryota</taxon>
        <taxon>Fungi</taxon>
        <taxon>Dikarya</taxon>
        <taxon>Basidiomycota</taxon>
        <taxon>Agaricomycotina</taxon>
        <taxon>Agaricomycetes</taxon>
        <taxon>Agaricomycetidae</taxon>
        <taxon>Agaricales</taxon>
        <taxon>Marasmiineae</taxon>
        <taxon>Marasmiaceae</taxon>
        <taxon>Paramarasmius</taxon>
    </lineage>
</organism>
<accession>A0AAW0D8E4</accession>
<evidence type="ECO:0000313" key="2">
    <source>
        <dbReference type="EMBL" id="KAK7047939.1"/>
    </source>
</evidence>
<comment type="caution">
    <text evidence="2">The sequence shown here is derived from an EMBL/GenBank/DDBJ whole genome shotgun (WGS) entry which is preliminary data.</text>
</comment>
<feature type="region of interest" description="Disordered" evidence="1">
    <location>
        <begin position="772"/>
        <end position="814"/>
    </location>
</feature>